<organism evidence="2 4">
    <name type="scientific">Odoribacter splanchnicus</name>
    <dbReference type="NCBI Taxonomy" id="28118"/>
    <lineage>
        <taxon>Bacteria</taxon>
        <taxon>Pseudomonadati</taxon>
        <taxon>Bacteroidota</taxon>
        <taxon>Bacteroidia</taxon>
        <taxon>Bacteroidales</taxon>
        <taxon>Odoribacteraceae</taxon>
        <taxon>Odoribacter</taxon>
    </lineage>
</organism>
<dbReference type="RefSeq" id="WP_013613084.1">
    <property type="nucleotide sequence ID" value="NZ_CABJFF010000010.1"/>
</dbReference>
<dbReference type="AlphaFoldDB" id="A0A1Y3Y422"/>
<dbReference type="Pfam" id="PF11276">
    <property type="entry name" value="DUF3078"/>
    <property type="match status" value="1"/>
</dbReference>
<evidence type="ECO:0000313" key="2">
    <source>
        <dbReference type="EMBL" id="RGU55515.1"/>
    </source>
</evidence>
<comment type="caution">
    <text evidence="2">The sequence shown here is derived from an EMBL/GenBank/DDBJ whole genome shotgun (WGS) entry which is preliminary data.</text>
</comment>
<accession>A0A1Y3Y422</accession>
<dbReference type="EMBL" id="JAKNDN010000020">
    <property type="protein sequence ID" value="MCG4960389.1"/>
    <property type="molecule type" value="Genomic_DNA"/>
</dbReference>
<dbReference type="InterPro" id="IPR021428">
    <property type="entry name" value="DUF3078"/>
</dbReference>
<sequence length="293" mass="33138">MIRSGIYTLGIIVLTGILVPAYAQPGTDTTWKRGGNIGINLSQVSLSQWAAGGDNAVGFNLQFNYFANYKKAKHLWNNRLELDYGLNKTKSDGTKKTNDKIYLSSTYGYEIAKNWYASGLMTFQTQFAKGYDYNVDPDVFISRFMSPGYLLIGAGFTWTPKSWFTATFTPATWRGTFVSSKILSDQGDFGVTPGKHLFSEFGANLRMEAKYEFLKNMTVFSRLNLYSNYLKDPQNVDISWDVQLNMAINQWFSCNITTNMIYDNDTKILQKDGTKGPRLQFKEALAVGFQVTF</sequence>
<dbReference type="Proteomes" id="UP001199750">
    <property type="component" value="Unassembled WGS sequence"/>
</dbReference>
<name>A0A1Y3Y422_9BACT</name>
<gene>
    <name evidence="2" type="ORF">DWW57_12375</name>
    <name evidence="3" type="ORF">DXA53_13450</name>
    <name evidence="1" type="ORF">L0P03_11090</name>
</gene>
<dbReference type="Proteomes" id="UP000284243">
    <property type="component" value="Unassembled WGS sequence"/>
</dbReference>
<protein>
    <submittedName>
        <fullName evidence="2">DUF3078 domain-containing protein</fullName>
    </submittedName>
</protein>
<dbReference type="InterPro" id="IPR007433">
    <property type="entry name" value="DUF481"/>
</dbReference>
<dbReference type="Pfam" id="PF04338">
    <property type="entry name" value="DUF481"/>
    <property type="match status" value="1"/>
</dbReference>
<evidence type="ECO:0000313" key="5">
    <source>
        <dbReference type="Proteomes" id="UP000284434"/>
    </source>
</evidence>
<evidence type="ECO:0000313" key="3">
    <source>
        <dbReference type="EMBL" id="RGY05210.1"/>
    </source>
</evidence>
<dbReference type="Proteomes" id="UP000284434">
    <property type="component" value="Unassembled WGS sequence"/>
</dbReference>
<evidence type="ECO:0000313" key="4">
    <source>
        <dbReference type="Proteomes" id="UP000284243"/>
    </source>
</evidence>
<dbReference type="EMBL" id="QRYC01000017">
    <property type="protein sequence ID" value="RGU55515.1"/>
    <property type="molecule type" value="Genomic_DNA"/>
</dbReference>
<dbReference type="OMA" id="SKFMAPG"/>
<reference evidence="4 5" key="1">
    <citation type="submission" date="2018-08" db="EMBL/GenBank/DDBJ databases">
        <title>A genome reference for cultivated species of the human gut microbiota.</title>
        <authorList>
            <person name="Zou Y."/>
            <person name="Xue W."/>
            <person name="Luo G."/>
        </authorList>
    </citation>
    <scope>NUCLEOTIDE SEQUENCE [LARGE SCALE GENOMIC DNA]</scope>
    <source>
        <strain evidence="2 4">AF16-14</strain>
        <strain evidence="3 5">OF03-11</strain>
    </source>
</reference>
<dbReference type="GeneID" id="61276145"/>
<proteinExistence type="predicted"/>
<evidence type="ECO:0000313" key="1">
    <source>
        <dbReference type="EMBL" id="MCG4960389.1"/>
    </source>
</evidence>
<dbReference type="EMBL" id="QSCO01000019">
    <property type="protein sequence ID" value="RGY05210.1"/>
    <property type="molecule type" value="Genomic_DNA"/>
</dbReference>
<reference evidence="1" key="2">
    <citation type="submission" date="2022-01" db="EMBL/GenBank/DDBJ databases">
        <title>Collection of gut derived symbiotic bacterial strains cultured from healthy donors.</title>
        <authorList>
            <person name="Lin H."/>
            <person name="Kohout C."/>
            <person name="Waligurski E."/>
            <person name="Pamer E.G."/>
        </authorList>
    </citation>
    <scope>NUCLEOTIDE SEQUENCE</scope>
    <source>
        <strain evidence="1">DFI.1.149</strain>
    </source>
</reference>